<dbReference type="GO" id="GO:0043248">
    <property type="term" value="P:proteasome assembly"/>
    <property type="evidence" value="ECO:0007669"/>
    <property type="project" value="InterPro"/>
</dbReference>
<feature type="region of interest" description="Disordered" evidence="1">
    <location>
        <begin position="22"/>
        <end position="48"/>
    </location>
</feature>
<keyword evidence="2" id="KW-1185">Reference proteome</keyword>
<dbReference type="Proteomes" id="UP000261680">
    <property type="component" value="Unplaced"/>
</dbReference>
<dbReference type="InterPro" id="IPR032157">
    <property type="entry name" value="PAC4"/>
</dbReference>
<organism evidence="2 3">
    <name type="scientific">Ursus maritimus</name>
    <name type="common">Polar bear</name>
    <name type="synonym">Thalarctos maritimus</name>
    <dbReference type="NCBI Taxonomy" id="29073"/>
    <lineage>
        <taxon>Eukaryota</taxon>
        <taxon>Metazoa</taxon>
        <taxon>Chordata</taxon>
        <taxon>Craniata</taxon>
        <taxon>Vertebrata</taxon>
        <taxon>Euteleostomi</taxon>
        <taxon>Mammalia</taxon>
        <taxon>Eutheria</taxon>
        <taxon>Laurasiatheria</taxon>
        <taxon>Carnivora</taxon>
        <taxon>Caniformia</taxon>
        <taxon>Ursidae</taxon>
        <taxon>Ursus</taxon>
    </lineage>
</organism>
<feature type="compositionally biased region" description="Basic and acidic residues" evidence="1">
    <location>
        <begin position="22"/>
        <end position="31"/>
    </location>
</feature>
<dbReference type="PANTHER" id="PTHR33559">
    <property type="entry name" value="PROTEASOME ASSEMBLY CHAPERONE 4"/>
    <property type="match status" value="1"/>
</dbReference>
<name>A0A8M1GYX1_URSMA</name>
<dbReference type="GeneID" id="103664960"/>
<dbReference type="RefSeq" id="XP_040500943.1">
    <property type="nucleotide sequence ID" value="XM_040645009.1"/>
</dbReference>
<sequence>MLGKAPKLADLVAALKELFKKNDEHGNRPSQKDSIPVSTSLLGDTSDTTSTGLAQRLGGLGHAHVPDCLSQHVPAGLPCLALAAVLAARKTNKQVFVSYNLQNTDSNFALLVENRIKEEMEAFPEKF</sequence>
<protein>
    <submittedName>
        <fullName evidence="3">Proteasome assembly chaperone 4 isoform X2</fullName>
    </submittedName>
</protein>
<dbReference type="AlphaFoldDB" id="A0A8M1GYX1"/>
<evidence type="ECO:0000313" key="3">
    <source>
        <dbReference type="RefSeq" id="XP_040500943.1"/>
    </source>
</evidence>
<accession>A0A8M1GYX1</accession>
<reference evidence="3" key="1">
    <citation type="submission" date="2025-08" db="UniProtKB">
        <authorList>
            <consortium name="RefSeq"/>
        </authorList>
    </citation>
    <scope>IDENTIFICATION</scope>
    <source>
        <tissue evidence="3">Whole blood</tissue>
    </source>
</reference>
<keyword evidence="3" id="KW-0647">Proteasome</keyword>
<dbReference type="GO" id="GO:0000502">
    <property type="term" value="C:proteasome complex"/>
    <property type="evidence" value="ECO:0007669"/>
    <property type="project" value="UniProtKB-KW"/>
</dbReference>
<evidence type="ECO:0000256" key="1">
    <source>
        <dbReference type="SAM" id="MobiDB-lite"/>
    </source>
</evidence>
<dbReference type="PANTHER" id="PTHR33559:SF1">
    <property type="entry name" value="PROTEASOME ASSEMBLY CHAPERONE 4"/>
    <property type="match status" value="1"/>
</dbReference>
<evidence type="ECO:0000313" key="2">
    <source>
        <dbReference type="Proteomes" id="UP000261680"/>
    </source>
</evidence>
<feature type="compositionally biased region" description="Low complexity" evidence="1">
    <location>
        <begin position="38"/>
        <end position="48"/>
    </location>
</feature>
<proteinExistence type="predicted"/>
<gene>
    <name evidence="3" type="primary">PSMG4</name>
</gene>
<dbReference type="CTD" id="389362"/>